<keyword evidence="3" id="KW-1185">Reference proteome</keyword>
<protein>
    <submittedName>
        <fullName evidence="2">Uncharacterized protein</fullName>
    </submittedName>
</protein>
<reference evidence="2 3" key="1">
    <citation type="submission" date="2020-04" db="EMBL/GenBank/DDBJ databases">
        <title>Thermobifida alba genome sequencing and assembly.</title>
        <authorList>
            <person name="Luzics S."/>
            <person name="Horvath B."/>
            <person name="Nagy I."/>
            <person name="Toth A."/>
            <person name="Nagy I."/>
            <person name="Kukolya J."/>
        </authorList>
    </citation>
    <scope>NUCLEOTIDE SEQUENCE [LARGE SCALE GENOMIC DNA]</scope>
    <source>
        <strain evidence="2 3">DSM 43795</strain>
    </source>
</reference>
<evidence type="ECO:0000256" key="1">
    <source>
        <dbReference type="SAM" id="MobiDB-lite"/>
    </source>
</evidence>
<organism evidence="2 3">
    <name type="scientific">Thermobifida alba</name>
    <name type="common">Thermomonospora alba</name>
    <dbReference type="NCBI Taxonomy" id="53522"/>
    <lineage>
        <taxon>Bacteria</taxon>
        <taxon>Bacillati</taxon>
        <taxon>Actinomycetota</taxon>
        <taxon>Actinomycetes</taxon>
        <taxon>Streptosporangiales</taxon>
        <taxon>Nocardiopsidaceae</taxon>
        <taxon>Thermobifida</taxon>
    </lineage>
</organism>
<dbReference type="Proteomes" id="UP000832041">
    <property type="component" value="Chromosome"/>
</dbReference>
<gene>
    <name evidence="2" type="ORF">FOF52_02410</name>
</gene>
<name>A0ABY4KWZ7_THEAE</name>
<evidence type="ECO:0000313" key="2">
    <source>
        <dbReference type="EMBL" id="UPT19963.1"/>
    </source>
</evidence>
<sequence>MPSPDRQPRRVTSTQLLDIRETEWRPRLESRSLVSETALPQKHLDQAAIALGRVLTQALDRGREPRLLRWPACVAAVTAGIATARYSQGAFWPALWETARVPAARQDADTWGKAFLGALDRLGLDPFPDEHFPYVTPILMHAGIPTYCLGDVFTLLLERSVRTPGLDAPAFHHWAVSGRHRLNSLDVPARRFITEGGDYALEVVDRCLDLLDRLRDDPDADCRSVGLPPRFLAPAREALERAAASGTPVARPATGGPRRQQGARPRLRLDPYAHGVHVALPVIGDSDDHIVRWRITTDSGTYQVRGHGRWAAAAGTASPTLFPLPAPSRTVRVELGDTGFTEHLPLVDPEDPLLVFTDDGDPLDPRLALPPGRLWLLHPADRALLRSGGDTGDDLVGDTPYGWEGWTLLRVSLRRGDRIGLEGCPERLVHGRARPHLDQSAPVRGVATAAGSPVHADLPVVVLPDAEGEAVDWHIDVLHADTGRLLAGATGRSGQRVSPLEGLPRPVLGSFLVTVRGPLGRGLRRHLTVAEGLTARYEPAFRALTPTGLEPVEAVLAGPAGLDVEPEAQRLGSGEATLAARLRTAAAELAVTVRPPHLAVLCTGDPSPQWRPQPLRLATETVTGVGDLLLRLPEGEEDSGLPGPLSVISGEDVVQRVEPAAHRGGATVRYPIAQLGDTAAAHRHLRIVAPYRDRVLHVAVVSPRRLATGAHQEDGTVVLADFPGLPGVDAALYPHHAPWRPPRVVPVSKDGRIALPEDLRDGGPLEVLLAVDDPWSAAEWPDWPDRRDANRLTCPAPGVPDSDDPEEVLLSRVLAGEADAARLRGTDETAARLWRVVGLADRLTAVGVDRAAVDACARALGAHPVTALLAHGSAGLAPADSVRTLIASGLAAAPQHDRVTVDEAVRLWQRLPAAAALATSDLLPRIPTDPARQRPEHAELLEELEHSCGPAAAQLLAGRADPHARVGRFDASAEHLARMPEAQVKAAWRAAGVVPRALLDADNRSQAALALFGVRNDTALHGVRSRAATVLKLTAAVCGRLPEAYRTAARALIDSRRPDRPGSWRDLPALSAALATAARLAARDVDDCRRLVDRYRQTWAELAAAAPDLAAVDLVLAELTLAGTERARLFKEPTA</sequence>
<dbReference type="EMBL" id="CP051627">
    <property type="protein sequence ID" value="UPT19963.1"/>
    <property type="molecule type" value="Genomic_DNA"/>
</dbReference>
<accession>A0ABY4KWZ7</accession>
<feature type="region of interest" description="Disordered" evidence="1">
    <location>
        <begin position="242"/>
        <end position="266"/>
    </location>
</feature>
<proteinExistence type="predicted"/>
<dbReference type="RefSeq" id="WP_248592198.1">
    <property type="nucleotide sequence ID" value="NZ_BAABEB010000010.1"/>
</dbReference>
<evidence type="ECO:0000313" key="3">
    <source>
        <dbReference type="Proteomes" id="UP000832041"/>
    </source>
</evidence>